<dbReference type="InterPro" id="IPR001128">
    <property type="entry name" value="Cyt_P450"/>
</dbReference>
<keyword evidence="3" id="KW-1185">Reference proteome</keyword>
<gene>
    <name evidence="2" type="ORF">P7228_01425</name>
</gene>
<comment type="similarity">
    <text evidence="1">Belongs to the cytochrome P450 family.</text>
</comment>
<evidence type="ECO:0000313" key="3">
    <source>
        <dbReference type="Proteomes" id="UP001215827"/>
    </source>
</evidence>
<sequence length="406" mass="46176">MSGHEVSTYDGCVHALKQPDLRQSLYDAAALMMSDVLVNLHGKEHRARRLVEGTIFRKDVFLHYEKNFLPRTLDETIRPFLEAGRGDLVDIGYRVMMNLTVDFAGIDRPERSHEETSELLRLLKEFSLAPALGQSLEDDIEPKKARIRKAMGEFEERFLTPSRRRREALLAEVEAGRMEKDELPDDVLMALILGQEKLQMTDEQFLQEGIFYMLAGAHTTIHSLAHAMHELFEWLDANPQDIALLKDDPFFIQRCVFESLRLHPSSPVAKRRALCPVTLAEGEEVPEGEEVVVNMRQANRNPELFGEDPDRYNPHREVSGGKTPYGLSMGYGMHACIGRNLAIGVESRPNSTAEDHQYGTVPLIVEALLRFGVQRDPDGEPRKDETITRITWSEYPVVFKPEEALI</sequence>
<reference evidence="2 3" key="1">
    <citation type="submission" date="2023-03" db="EMBL/GenBank/DDBJ databases">
        <title>Altererythrobacter sp. CAU 1644 isolated from sand.</title>
        <authorList>
            <person name="Kim W."/>
        </authorList>
    </citation>
    <scope>NUCLEOTIDE SEQUENCE [LARGE SCALE GENOMIC DNA]</scope>
    <source>
        <strain evidence="2 3">CAU 1644</strain>
    </source>
</reference>
<protein>
    <submittedName>
        <fullName evidence="2">Cytochrome P450</fullName>
    </submittedName>
</protein>
<dbReference type="SUPFAM" id="SSF48264">
    <property type="entry name" value="Cytochrome P450"/>
    <property type="match status" value="1"/>
</dbReference>
<name>A0ABY8FRW2_9SPHN</name>
<dbReference type="Gene3D" id="1.10.630.10">
    <property type="entry name" value="Cytochrome P450"/>
    <property type="match status" value="1"/>
</dbReference>
<dbReference type="Pfam" id="PF00067">
    <property type="entry name" value="p450"/>
    <property type="match status" value="1"/>
</dbReference>
<evidence type="ECO:0000313" key="2">
    <source>
        <dbReference type="EMBL" id="WFL77756.1"/>
    </source>
</evidence>
<dbReference type="EMBL" id="CP121106">
    <property type="protein sequence ID" value="WFL77756.1"/>
    <property type="molecule type" value="Genomic_DNA"/>
</dbReference>
<dbReference type="RefSeq" id="WP_278016448.1">
    <property type="nucleotide sequence ID" value="NZ_CP121106.1"/>
</dbReference>
<dbReference type="PANTHER" id="PTHR46696:SF3">
    <property type="entry name" value="PULCHERRIMINIC ACID SYNTHASE"/>
    <property type="match status" value="1"/>
</dbReference>
<dbReference type="PANTHER" id="PTHR46696">
    <property type="entry name" value="P450, PUTATIVE (EUROFUNG)-RELATED"/>
    <property type="match status" value="1"/>
</dbReference>
<dbReference type="InterPro" id="IPR036396">
    <property type="entry name" value="Cyt_P450_sf"/>
</dbReference>
<dbReference type="CDD" id="cd00302">
    <property type="entry name" value="cytochrome_P450"/>
    <property type="match status" value="1"/>
</dbReference>
<evidence type="ECO:0000256" key="1">
    <source>
        <dbReference type="ARBA" id="ARBA00010617"/>
    </source>
</evidence>
<dbReference type="Proteomes" id="UP001215827">
    <property type="component" value="Chromosome"/>
</dbReference>
<accession>A0ABY8FRW2</accession>
<organism evidence="2 3">
    <name type="scientific">Altererythrobacter arenosus</name>
    <dbReference type="NCBI Taxonomy" id="3032592"/>
    <lineage>
        <taxon>Bacteria</taxon>
        <taxon>Pseudomonadati</taxon>
        <taxon>Pseudomonadota</taxon>
        <taxon>Alphaproteobacteria</taxon>
        <taxon>Sphingomonadales</taxon>
        <taxon>Erythrobacteraceae</taxon>
        <taxon>Altererythrobacter</taxon>
    </lineage>
</organism>
<proteinExistence type="inferred from homology"/>